<evidence type="ECO:0000313" key="21">
    <source>
        <dbReference type="EMBL" id="KUI07765.1"/>
    </source>
</evidence>
<evidence type="ECO:0000256" key="15">
    <source>
        <dbReference type="ARBA" id="ARBA00024900"/>
    </source>
</evidence>
<evidence type="ECO:0000256" key="2">
    <source>
        <dbReference type="ARBA" id="ARBA00012682"/>
    </source>
</evidence>
<dbReference type="Pfam" id="PF00080">
    <property type="entry name" value="Sod_Cu"/>
    <property type="match status" value="1"/>
</dbReference>
<dbReference type="InterPro" id="IPR036423">
    <property type="entry name" value="SOD-like_Cu/Zn_dom_sf"/>
</dbReference>
<comment type="caution">
    <text evidence="21">The sequence shown here is derived from an EMBL/GenBank/DDBJ whole genome shotgun (WGS) entry which is preliminary data.</text>
</comment>
<accession>A0A117JHP1</accession>
<keyword evidence="8" id="KW-0049">Antioxidant</keyword>
<evidence type="ECO:0000256" key="8">
    <source>
        <dbReference type="ARBA" id="ARBA00022862"/>
    </source>
</evidence>
<comment type="catalytic activity">
    <reaction evidence="16 17">
        <text>2 superoxide + 2 H(+) = H2O2 + O2</text>
        <dbReference type="Rhea" id="RHEA:20696"/>
        <dbReference type="ChEBI" id="CHEBI:15378"/>
        <dbReference type="ChEBI" id="CHEBI:15379"/>
        <dbReference type="ChEBI" id="CHEBI:16240"/>
        <dbReference type="ChEBI" id="CHEBI:18421"/>
        <dbReference type="EC" id="1.15.1.1"/>
    </reaction>
</comment>
<dbReference type="EMBL" id="LQIR01000067">
    <property type="protein sequence ID" value="KUI07765.1"/>
    <property type="molecule type" value="Genomic_DNA"/>
</dbReference>
<evidence type="ECO:0000256" key="1">
    <source>
        <dbReference type="ARBA" id="ARBA00010457"/>
    </source>
</evidence>
<keyword evidence="5 17" id="KW-0479">Metal-binding</keyword>
<feature type="region of interest" description="Disordered" evidence="18">
    <location>
        <begin position="25"/>
        <end position="72"/>
    </location>
</feature>
<dbReference type="FunFam" id="2.60.40.200:FF:000012">
    <property type="entry name" value="Superoxide dismutase [Cu-Zn]"/>
    <property type="match status" value="1"/>
</dbReference>
<evidence type="ECO:0000256" key="7">
    <source>
        <dbReference type="ARBA" id="ARBA00022833"/>
    </source>
</evidence>
<organism evidence="21 22">
    <name type="scientific">Mycobacterium lehmannii</name>
    <dbReference type="NCBI Taxonomy" id="2048550"/>
    <lineage>
        <taxon>Bacteria</taxon>
        <taxon>Bacillati</taxon>
        <taxon>Actinomycetota</taxon>
        <taxon>Actinomycetes</taxon>
        <taxon>Mycobacteriales</taxon>
        <taxon>Mycobacteriaceae</taxon>
        <taxon>Mycobacterium</taxon>
    </lineage>
</organism>
<keyword evidence="13" id="KW-1015">Disulfide bond</keyword>
<evidence type="ECO:0000256" key="13">
    <source>
        <dbReference type="ARBA" id="ARBA00023157"/>
    </source>
</evidence>
<evidence type="ECO:0000259" key="20">
    <source>
        <dbReference type="Pfam" id="PF00080"/>
    </source>
</evidence>
<dbReference type="GO" id="GO:0004784">
    <property type="term" value="F:superoxide dismutase activity"/>
    <property type="evidence" value="ECO:0007669"/>
    <property type="project" value="UniProtKB-EC"/>
</dbReference>
<dbReference type="PROSITE" id="PS51257">
    <property type="entry name" value="PROKAR_LIPOPROTEIN"/>
    <property type="match status" value="1"/>
</dbReference>
<keyword evidence="11" id="KW-0472">Membrane</keyword>
<evidence type="ECO:0000256" key="4">
    <source>
        <dbReference type="ARBA" id="ARBA00022475"/>
    </source>
</evidence>
<dbReference type="Proteomes" id="UP000053707">
    <property type="component" value="Unassembled WGS sequence"/>
</dbReference>
<keyword evidence="12" id="KW-0564">Palmitate</keyword>
<feature type="compositionally biased region" description="Gly residues" evidence="18">
    <location>
        <begin position="49"/>
        <end position="72"/>
    </location>
</feature>
<evidence type="ECO:0000256" key="17">
    <source>
        <dbReference type="RuleBase" id="RU000393"/>
    </source>
</evidence>
<feature type="chain" id="PRO_5007149478" description="Superoxide dismutase [Cu-Zn]" evidence="19">
    <location>
        <begin position="23"/>
        <end position="244"/>
    </location>
</feature>
<keyword evidence="14" id="KW-0449">Lipoprotein</keyword>
<name>A0A117JHP1_9MYCO</name>
<evidence type="ECO:0000256" key="18">
    <source>
        <dbReference type="SAM" id="MobiDB-lite"/>
    </source>
</evidence>
<proteinExistence type="inferred from homology"/>
<comment type="function">
    <text evidence="15">Destroys radicals which are normally produced within the cells and which are toxic to biological systems. May play a role in favoring mycobacterial survival in phagocytes.</text>
</comment>
<evidence type="ECO:0000256" key="9">
    <source>
        <dbReference type="ARBA" id="ARBA00023002"/>
    </source>
</evidence>
<comment type="cofactor">
    <cofactor evidence="17">
        <name>Zn(2+)</name>
        <dbReference type="ChEBI" id="CHEBI:29105"/>
    </cofactor>
    <text evidence="17">Binds 1 zinc ion per subunit.</text>
</comment>
<keyword evidence="7 17" id="KW-0862">Zinc</keyword>
<comment type="similarity">
    <text evidence="1 17">Belongs to the Cu-Zn superoxide dismutase family.</text>
</comment>
<comment type="cofactor">
    <cofactor evidence="17">
        <name>Cu cation</name>
        <dbReference type="ChEBI" id="CHEBI:23378"/>
    </cofactor>
    <text evidence="17">Binds 1 copper ion per subunit.</text>
</comment>
<dbReference type="NCBIfam" id="NF047631">
    <property type="entry name" value="SodCMycob"/>
    <property type="match status" value="1"/>
</dbReference>
<feature type="region of interest" description="Disordered" evidence="18">
    <location>
        <begin position="138"/>
        <end position="164"/>
    </location>
</feature>
<reference evidence="21 22" key="1">
    <citation type="submission" date="2016-01" db="EMBL/GenBank/DDBJ databases">
        <authorList>
            <consortium name="TB Trials Study Group"/>
            <person name="Sutton G."/>
            <person name="Brinkac L."/>
            <person name="Sanka R."/>
            <person name="Adams M."/>
            <person name="Lau E.L."/>
            <person name="Macaden R."/>
            <person name="Grewal H.M.S."/>
        </authorList>
    </citation>
    <scope>NUCLEOTIDE SEQUENCE [LARGE SCALE GENOMIC DNA]</scope>
    <source>
        <strain evidence="21 22">IS-1744</strain>
    </source>
</reference>
<dbReference type="PROSITE" id="PS00332">
    <property type="entry name" value="SOD_CU_ZN_2"/>
    <property type="match status" value="1"/>
</dbReference>
<evidence type="ECO:0000256" key="6">
    <source>
        <dbReference type="ARBA" id="ARBA00022729"/>
    </source>
</evidence>
<dbReference type="GO" id="GO:0005507">
    <property type="term" value="F:copper ion binding"/>
    <property type="evidence" value="ECO:0007669"/>
    <property type="project" value="InterPro"/>
</dbReference>
<dbReference type="EC" id="1.15.1.1" evidence="2 17"/>
<dbReference type="RefSeq" id="WP_064399770.1">
    <property type="nucleotide sequence ID" value="NZ_LQIR01000067.1"/>
</dbReference>
<evidence type="ECO:0000256" key="14">
    <source>
        <dbReference type="ARBA" id="ARBA00023288"/>
    </source>
</evidence>
<feature type="compositionally biased region" description="Polar residues" evidence="18">
    <location>
        <begin position="29"/>
        <end position="39"/>
    </location>
</feature>
<evidence type="ECO:0000256" key="5">
    <source>
        <dbReference type="ARBA" id="ARBA00022723"/>
    </source>
</evidence>
<keyword evidence="10 17" id="KW-0186">Copper</keyword>
<dbReference type="PANTHER" id="PTHR10003">
    <property type="entry name" value="SUPEROXIDE DISMUTASE CU-ZN -RELATED"/>
    <property type="match status" value="1"/>
</dbReference>
<dbReference type="AlphaFoldDB" id="A0A117JHP1"/>
<evidence type="ECO:0000256" key="10">
    <source>
        <dbReference type="ARBA" id="ARBA00023008"/>
    </source>
</evidence>
<protein>
    <recommendedName>
        <fullName evidence="3 17">Superoxide dismutase [Cu-Zn]</fullName>
        <ecNumber evidence="2 17">1.15.1.1</ecNumber>
    </recommendedName>
</protein>
<keyword evidence="9 17" id="KW-0560">Oxidoreductase</keyword>
<dbReference type="InterPro" id="IPR024134">
    <property type="entry name" value="SOD_Cu/Zn_/chaperone"/>
</dbReference>
<dbReference type="InterPro" id="IPR001424">
    <property type="entry name" value="SOD_Cu_Zn_dom"/>
</dbReference>
<feature type="signal peptide" evidence="19">
    <location>
        <begin position="1"/>
        <end position="22"/>
    </location>
</feature>
<dbReference type="Gene3D" id="2.60.40.200">
    <property type="entry name" value="Superoxide dismutase, copper/zinc binding domain"/>
    <property type="match status" value="1"/>
</dbReference>
<evidence type="ECO:0000256" key="19">
    <source>
        <dbReference type="SAM" id="SignalP"/>
    </source>
</evidence>
<feature type="domain" description="Superoxide dismutase copper/zinc binding" evidence="20">
    <location>
        <begin position="102"/>
        <end position="241"/>
    </location>
</feature>
<evidence type="ECO:0000256" key="16">
    <source>
        <dbReference type="ARBA" id="ARBA00049204"/>
    </source>
</evidence>
<evidence type="ECO:0000313" key="22">
    <source>
        <dbReference type="Proteomes" id="UP000053707"/>
    </source>
</evidence>
<gene>
    <name evidence="21" type="ORF">AU192_09845</name>
</gene>
<keyword evidence="22" id="KW-1185">Reference proteome</keyword>
<keyword evidence="6 19" id="KW-0732">Signal</keyword>
<evidence type="ECO:0000256" key="3">
    <source>
        <dbReference type="ARBA" id="ARBA00020928"/>
    </source>
</evidence>
<sequence length="244" mass="24241">MFKTVAAAALFAVPALALSACAAPEEPSNVQGTPPSVWTGSPPPSAPPGEGGGHGGEQAEGQGQGQGEGQGAGETLTAELKLADGTPVATADIQFSGGYATISVETTTPGRLTPGFHGMHIHQVGKCEANSVAPTGGAPGNFNSAGGHFQVPGHSGHPASGDLTSLQVREDGSARVLTTTDAFTAEELTSGAGTAIIIHEKADNFANIPPERYQQVNGDPPPDATTLATGDAGSRVACGVIRTG</sequence>
<dbReference type="InterPro" id="IPR018152">
    <property type="entry name" value="SOD_Cu/Zn_BS"/>
</dbReference>
<dbReference type="SUPFAM" id="SSF49329">
    <property type="entry name" value="Cu,Zn superoxide dismutase-like"/>
    <property type="match status" value="1"/>
</dbReference>
<evidence type="ECO:0000256" key="11">
    <source>
        <dbReference type="ARBA" id="ARBA00023136"/>
    </source>
</evidence>
<evidence type="ECO:0000256" key="12">
    <source>
        <dbReference type="ARBA" id="ARBA00023139"/>
    </source>
</evidence>
<keyword evidence="4" id="KW-1003">Cell membrane</keyword>